<dbReference type="SMART" id="SM00345">
    <property type="entry name" value="HTH_GNTR"/>
    <property type="match status" value="1"/>
</dbReference>
<feature type="domain" description="HTH gntR-type" evidence="4">
    <location>
        <begin position="12"/>
        <end position="79"/>
    </location>
</feature>
<evidence type="ECO:0000313" key="6">
    <source>
        <dbReference type="Proteomes" id="UP000317316"/>
    </source>
</evidence>
<accession>A0A544T2V8</accession>
<dbReference type="InterPro" id="IPR036390">
    <property type="entry name" value="WH_DNA-bd_sf"/>
</dbReference>
<keyword evidence="2" id="KW-0238">DNA-binding</keyword>
<protein>
    <submittedName>
        <fullName evidence="5">GntR family transcriptional regulator</fullName>
    </submittedName>
</protein>
<dbReference type="InterPro" id="IPR011711">
    <property type="entry name" value="GntR_C"/>
</dbReference>
<evidence type="ECO:0000313" key="5">
    <source>
        <dbReference type="EMBL" id="TQR11789.1"/>
    </source>
</evidence>
<dbReference type="OrthoDB" id="2592645at2"/>
<keyword evidence="1" id="KW-0805">Transcription regulation</keyword>
<dbReference type="InterPro" id="IPR036388">
    <property type="entry name" value="WH-like_DNA-bd_sf"/>
</dbReference>
<dbReference type="SUPFAM" id="SSF48008">
    <property type="entry name" value="GntR ligand-binding domain-like"/>
    <property type="match status" value="1"/>
</dbReference>
<proteinExistence type="predicted"/>
<evidence type="ECO:0000256" key="1">
    <source>
        <dbReference type="ARBA" id="ARBA00023015"/>
    </source>
</evidence>
<dbReference type="AlphaFoldDB" id="A0A544T2V8"/>
<sequence length="224" mass="26445">MENFKLTEQDKATLQSKVTTKLRDLILKGEFKMGDRLTQEEWAQKLGVSRMPLREALRQLEVEGLVRMEPRKGAIVTPISIEDIEEIYRLRQMLEGEVAVQSLPFLDEEDIKELEYLYDKMLNLKHTESEMELYMKLNKEFHQIIIEASPGRRIKGFIHTLWQGVPQYTPSLLAKHLSDSHEEHRLMVQYIKEKDAVRLREVMEKHISRTKDNLIKMINKNQSI</sequence>
<dbReference type="GO" id="GO:0003677">
    <property type="term" value="F:DNA binding"/>
    <property type="evidence" value="ECO:0007669"/>
    <property type="project" value="UniProtKB-KW"/>
</dbReference>
<keyword evidence="3" id="KW-0804">Transcription</keyword>
<name>A0A544T2V8_9BACI</name>
<dbReference type="SUPFAM" id="SSF46785">
    <property type="entry name" value="Winged helix' DNA-binding domain"/>
    <property type="match status" value="1"/>
</dbReference>
<dbReference type="RefSeq" id="WP_142539573.1">
    <property type="nucleotide sequence ID" value="NZ_BMIE01000001.1"/>
</dbReference>
<dbReference type="PANTHER" id="PTHR43537">
    <property type="entry name" value="TRANSCRIPTIONAL REGULATOR, GNTR FAMILY"/>
    <property type="match status" value="1"/>
</dbReference>
<comment type="caution">
    <text evidence="5">The sequence shown here is derived from an EMBL/GenBank/DDBJ whole genome shotgun (WGS) entry which is preliminary data.</text>
</comment>
<dbReference type="Gene3D" id="1.20.120.530">
    <property type="entry name" value="GntR ligand-binding domain-like"/>
    <property type="match status" value="1"/>
</dbReference>
<evidence type="ECO:0000256" key="2">
    <source>
        <dbReference type="ARBA" id="ARBA00023125"/>
    </source>
</evidence>
<dbReference type="PANTHER" id="PTHR43537:SF24">
    <property type="entry name" value="GLUCONATE OPERON TRANSCRIPTIONAL REPRESSOR"/>
    <property type="match status" value="1"/>
</dbReference>
<dbReference type="Pfam" id="PF07729">
    <property type="entry name" value="FCD"/>
    <property type="match status" value="1"/>
</dbReference>
<evidence type="ECO:0000259" key="4">
    <source>
        <dbReference type="PROSITE" id="PS50949"/>
    </source>
</evidence>
<dbReference type="CDD" id="cd07377">
    <property type="entry name" value="WHTH_GntR"/>
    <property type="match status" value="1"/>
</dbReference>
<dbReference type="SMART" id="SM00895">
    <property type="entry name" value="FCD"/>
    <property type="match status" value="1"/>
</dbReference>
<dbReference type="Proteomes" id="UP000317316">
    <property type="component" value="Unassembled WGS sequence"/>
</dbReference>
<dbReference type="InterPro" id="IPR008920">
    <property type="entry name" value="TF_FadR/GntR_C"/>
</dbReference>
<reference evidence="5 6" key="1">
    <citation type="submission" date="2019-05" db="EMBL/GenBank/DDBJ databases">
        <title>Psychrobacillus vulpis sp. nov., a new species isolated from feces of a red fox that inhabits in The Tablas de Daimiel Natural Park, Albacete, Spain.</title>
        <authorList>
            <person name="Rodriguez M."/>
            <person name="Reina J.C."/>
            <person name="Bejar V."/>
            <person name="Llamas I."/>
        </authorList>
    </citation>
    <scope>NUCLEOTIDE SEQUENCE [LARGE SCALE GENOMIC DNA]</scope>
    <source>
        <strain evidence="5 6">NEAU-3TGS17</strain>
    </source>
</reference>
<dbReference type="Gene3D" id="1.10.10.10">
    <property type="entry name" value="Winged helix-like DNA-binding domain superfamily/Winged helix DNA-binding domain"/>
    <property type="match status" value="1"/>
</dbReference>
<dbReference type="Pfam" id="PF00392">
    <property type="entry name" value="GntR"/>
    <property type="match status" value="1"/>
</dbReference>
<dbReference type="InterPro" id="IPR000524">
    <property type="entry name" value="Tscrpt_reg_HTH_GntR"/>
</dbReference>
<dbReference type="PRINTS" id="PR00035">
    <property type="entry name" value="HTHGNTR"/>
</dbReference>
<keyword evidence="6" id="KW-1185">Reference proteome</keyword>
<organism evidence="5 6">
    <name type="scientific">Psychrobacillus lasiicapitis</name>
    <dbReference type="NCBI Taxonomy" id="1636719"/>
    <lineage>
        <taxon>Bacteria</taxon>
        <taxon>Bacillati</taxon>
        <taxon>Bacillota</taxon>
        <taxon>Bacilli</taxon>
        <taxon>Bacillales</taxon>
        <taxon>Bacillaceae</taxon>
        <taxon>Psychrobacillus</taxon>
    </lineage>
</organism>
<dbReference type="PROSITE" id="PS50949">
    <property type="entry name" value="HTH_GNTR"/>
    <property type="match status" value="1"/>
</dbReference>
<dbReference type="EMBL" id="VDGH01000008">
    <property type="protein sequence ID" value="TQR11789.1"/>
    <property type="molecule type" value="Genomic_DNA"/>
</dbReference>
<gene>
    <name evidence="5" type="ORF">FG382_14330</name>
</gene>
<evidence type="ECO:0000256" key="3">
    <source>
        <dbReference type="ARBA" id="ARBA00023163"/>
    </source>
</evidence>
<dbReference type="GO" id="GO:0003700">
    <property type="term" value="F:DNA-binding transcription factor activity"/>
    <property type="evidence" value="ECO:0007669"/>
    <property type="project" value="InterPro"/>
</dbReference>